<organism evidence="1 2">
    <name type="scientific">Scutellospora calospora</name>
    <dbReference type="NCBI Taxonomy" id="85575"/>
    <lineage>
        <taxon>Eukaryota</taxon>
        <taxon>Fungi</taxon>
        <taxon>Fungi incertae sedis</taxon>
        <taxon>Mucoromycota</taxon>
        <taxon>Glomeromycotina</taxon>
        <taxon>Glomeromycetes</taxon>
        <taxon>Diversisporales</taxon>
        <taxon>Gigasporaceae</taxon>
        <taxon>Scutellospora</taxon>
    </lineage>
</organism>
<protein>
    <submittedName>
        <fullName evidence="1">336_t:CDS:1</fullName>
    </submittedName>
</protein>
<gene>
    <name evidence="1" type="ORF">SCALOS_LOCUS1090</name>
</gene>
<comment type="caution">
    <text evidence="1">The sequence shown here is derived from an EMBL/GenBank/DDBJ whole genome shotgun (WGS) entry which is preliminary data.</text>
</comment>
<evidence type="ECO:0000313" key="2">
    <source>
        <dbReference type="Proteomes" id="UP000789860"/>
    </source>
</evidence>
<evidence type="ECO:0000313" key="1">
    <source>
        <dbReference type="EMBL" id="CAG8448960.1"/>
    </source>
</evidence>
<name>A0ACA9K2P4_9GLOM</name>
<accession>A0ACA9K2P4</accession>
<keyword evidence="2" id="KW-1185">Reference proteome</keyword>
<dbReference type="Proteomes" id="UP000789860">
    <property type="component" value="Unassembled WGS sequence"/>
</dbReference>
<sequence>MVKDDSLIEKGVFLYPIQISWQTVFEQNNRRFYMHIIEGNELNEMELGYRRIGSNIDMMGAGIEYMSSFFGEFKKKRALFVQTIEKDNCKVSIYSLEYETIFILGKTPDDVWKNIGLYKKFCGTQLFGLEHSLTQKIISDQNILNCTPSAWNNEILMNNFLIIELQEKLRQLYLSQYEFSEHEICAWKTMQKHVDYEFWSHSSISDIDQNTLQLLYDSGFLRTIPNYIIDISSKFWKCFQKSLNENKNGIDGKIQILSIIVSSKTIAKARAYCNINGPGCLMYNKPTITRVRISEEINKYGLPLKYLKDQKETLWQKYFELYPNGIKRTIFLTRLRDGPYCYKNDLGGLCLTCAEYSYNIFDDLKELINKRIIYKNEQIAYAIKHYVQLGYNINERENIVEAIKNIKGTSVANIQPNRNYKGIKKPKLSGISNWFEFKWPIEEELIGFICARALPHFGTWNNFSPAVINKSRDEIEQLCPDPTRLLISEIKKELDQRSLEYDAKENRGNLINLLKANIQQETSTMIKEMNDTHELYIVVDDEALKENQIYRKKGGGKCMTETVKEILKSFFHAGDEDKNILQDLQQREQMGELETEEIPQLKMIENWISRYSSLHKKKVAKKAKATASSQQSAK</sequence>
<reference evidence="1" key="1">
    <citation type="submission" date="2021-06" db="EMBL/GenBank/DDBJ databases">
        <authorList>
            <person name="Kallberg Y."/>
            <person name="Tangrot J."/>
            <person name="Rosling A."/>
        </authorList>
    </citation>
    <scope>NUCLEOTIDE SEQUENCE</scope>
    <source>
        <strain evidence="1">AU212A</strain>
    </source>
</reference>
<dbReference type="EMBL" id="CAJVPM010000658">
    <property type="protein sequence ID" value="CAG8448960.1"/>
    <property type="molecule type" value="Genomic_DNA"/>
</dbReference>
<proteinExistence type="predicted"/>